<sequence length="81" mass="9274">MAKWQVQEAKTRLSALIEEANKKGPQVITRHGSEHAVVLSITDYRALTDQRANLKDYLLGGPKVDDFEVKRSRDRGRKIRL</sequence>
<gene>
    <name evidence="3" type="ORF">RBB75_06015</name>
</gene>
<dbReference type="RefSeq" id="WP_353069871.1">
    <property type="nucleotide sequence ID" value="NZ_CP132932.1"/>
</dbReference>
<dbReference type="AlphaFoldDB" id="A0AAU7ZFP6"/>
<dbReference type="InterPro" id="IPR036165">
    <property type="entry name" value="YefM-like_sf"/>
</dbReference>
<dbReference type="Pfam" id="PF02604">
    <property type="entry name" value="PhdYeFM_antitox"/>
    <property type="match status" value="1"/>
</dbReference>
<evidence type="ECO:0000256" key="1">
    <source>
        <dbReference type="ARBA" id="ARBA00009981"/>
    </source>
</evidence>
<comment type="similarity">
    <text evidence="1 2">Belongs to the phD/YefM antitoxin family.</text>
</comment>
<dbReference type="EMBL" id="CP132932">
    <property type="protein sequence ID" value="XCB27873.1"/>
    <property type="molecule type" value="Genomic_DNA"/>
</dbReference>
<evidence type="ECO:0000313" key="3">
    <source>
        <dbReference type="EMBL" id="XCB27873.1"/>
    </source>
</evidence>
<dbReference type="InterPro" id="IPR006442">
    <property type="entry name" value="Antitoxin_Phd/YefM"/>
</dbReference>
<evidence type="ECO:0000256" key="2">
    <source>
        <dbReference type="RuleBase" id="RU362080"/>
    </source>
</evidence>
<comment type="function">
    <text evidence="2">Antitoxin component of a type II toxin-antitoxin (TA) system.</text>
</comment>
<dbReference type="InterPro" id="IPR051405">
    <property type="entry name" value="phD/YefM_antitoxin"/>
</dbReference>
<reference evidence="3" key="2">
    <citation type="journal article" date="2024" name="Environ. Microbiol.">
        <title>Genome analysis and description of Tunturibacter gen. nov. expands the diversity of Terriglobia in tundra soils.</title>
        <authorList>
            <person name="Messyasz A."/>
            <person name="Mannisto M.K."/>
            <person name="Kerkhof L.J."/>
            <person name="Haggblom M.M."/>
        </authorList>
    </citation>
    <scope>NUCLEOTIDE SEQUENCE</scope>
    <source>
        <strain evidence="3">M8UP23</strain>
    </source>
</reference>
<organism evidence="3">
    <name type="scientific">Tunturiibacter empetritectus</name>
    <dbReference type="NCBI Taxonomy" id="3069691"/>
    <lineage>
        <taxon>Bacteria</taxon>
        <taxon>Pseudomonadati</taxon>
        <taxon>Acidobacteriota</taxon>
        <taxon>Terriglobia</taxon>
        <taxon>Terriglobales</taxon>
        <taxon>Acidobacteriaceae</taxon>
        <taxon>Tunturiibacter</taxon>
    </lineage>
</organism>
<dbReference type="SUPFAM" id="SSF143120">
    <property type="entry name" value="YefM-like"/>
    <property type="match status" value="1"/>
</dbReference>
<dbReference type="PANTHER" id="PTHR33713:SF9">
    <property type="entry name" value="ANTITOXIN"/>
    <property type="match status" value="1"/>
</dbReference>
<name>A0AAU7ZFP6_9BACT</name>
<dbReference type="KEGG" id="temp:RBB75_06015"/>
<dbReference type="PANTHER" id="PTHR33713">
    <property type="entry name" value="ANTITOXIN YAFN-RELATED"/>
    <property type="match status" value="1"/>
</dbReference>
<accession>A0AAU7ZFP6</accession>
<proteinExistence type="inferred from homology"/>
<dbReference type="NCBIfam" id="TIGR01552">
    <property type="entry name" value="phd_fam"/>
    <property type="match status" value="1"/>
</dbReference>
<reference evidence="3" key="1">
    <citation type="submission" date="2023-08" db="EMBL/GenBank/DDBJ databases">
        <authorList>
            <person name="Messyasz A."/>
            <person name="Mannisto M.K."/>
            <person name="Kerkhof L.J."/>
            <person name="Haggblom M."/>
        </authorList>
    </citation>
    <scope>NUCLEOTIDE SEQUENCE</scope>
    <source>
        <strain evidence="3">M8UP23</strain>
    </source>
</reference>
<dbReference type="Gene3D" id="3.40.1620.10">
    <property type="entry name" value="YefM-like domain"/>
    <property type="match status" value="1"/>
</dbReference>
<protein>
    <recommendedName>
        <fullName evidence="2">Antitoxin</fullName>
    </recommendedName>
</protein>